<name>A0A426FRI3_9BURK</name>
<evidence type="ECO:0000313" key="5">
    <source>
        <dbReference type="EMBL" id="RRN45285.1"/>
    </source>
</evidence>
<dbReference type="OrthoDB" id="9791520at2"/>
<feature type="domain" description="YknX-like C-terminal permuted SH3-like" evidence="4">
    <location>
        <begin position="441"/>
        <end position="493"/>
    </location>
</feature>
<feature type="region of interest" description="Disordered" evidence="3">
    <location>
        <begin position="197"/>
        <end position="225"/>
    </location>
</feature>
<dbReference type="SUPFAM" id="SSF111369">
    <property type="entry name" value="HlyD-like secretion proteins"/>
    <property type="match status" value="1"/>
</dbReference>
<keyword evidence="2" id="KW-0175">Coiled coil</keyword>
<gene>
    <name evidence="5" type="ORF">EHV23_03385</name>
</gene>
<feature type="compositionally biased region" description="Low complexity" evidence="3">
    <location>
        <begin position="412"/>
        <end position="426"/>
    </location>
</feature>
<evidence type="ECO:0000256" key="3">
    <source>
        <dbReference type="SAM" id="MobiDB-lite"/>
    </source>
</evidence>
<comment type="subcellular location">
    <subcellularLocation>
        <location evidence="1">Cell envelope</location>
    </subcellularLocation>
</comment>
<dbReference type="Gene3D" id="2.40.30.170">
    <property type="match status" value="1"/>
</dbReference>
<dbReference type="Proteomes" id="UP000270261">
    <property type="component" value="Unassembled WGS sequence"/>
</dbReference>
<feature type="compositionally biased region" description="Low complexity" evidence="3">
    <location>
        <begin position="383"/>
        <end position="393"/>
    </location>
</feature>
<dbReference type="Pfam" id="PF25989">
    <property type="entry name" value="YknX_C"/>
    <property type="match status" value="1"/>
</dbReference>
<dbReference type="GO" id="GO:0030313">
    <property type="term" value="C:cell envelope"/>
    <property type="evidence" value="ECO:0007669"/>
    <property type="project" value="UniProtKB-SubCell"/>
</dbReference>
<feature type="region of interest" description="Disordered" evidence="3">
    <location>
        <begin position="375"/>
        <end position="426"/>
    </location>
</feature>
<dbReference type="Gene3D" id="2.40.420.20">
    <property type="match status" value="1"/>
</dbReference>
<dbReference type="InterPro" id="IPR058637">
    <property type="entry name" value="YknX-like_C"/>
</dbReference>
<keyword evidence="6" id="KW-1185">Reference proteome</keyword>
<evidence type="ECO:0000256" key="1">
    <source>
        <dbReference type="ARBA" id="ARBA00004196"/>
    </source>
</evidence>
<dbReference type="AlphaFoldDB" id="A0A426FRI3"/>
<protein>
    <submittedName>
        <fullName evidence="5">HlyD family efflux transporter periplasmic adaptor subunit</fullName>
    </submittedName>
</protein>
<proteinExistence type="predicted"/>
<evidence type="ECO:0000259" key="4">
    <source>
        <dbReference type="Pfam" id="PF25989"/>
    </source>
</evidence>
<comment type="caution">
    <text evidence="5">The sequence shown here is derived from an EMBL/GenBank/DDBJ whole genome shotgun (WGS) entry which is preliminary data.</text>
</comment>
<evidence type="ECO:0000256" key="2">
    <source>
        <dbReference type="ARBA" id="ARBA00023054"/>
    </source>
</evidence>
<dbReference type="PANTHER" id="PTHR32347">
    <property type="entry name" value="EFFLUX SYSTEM COMPONENT YKNX-RELATED"/>
    <property type="match status" value="1"/>
</dbReference>
<accession>A0A426FRI3</accession>
<reference evidence="5 6" key="1">
    <citation type="submission" date="2018-11" db="EMBL/GenBank/DDBJ databases">
        <title>Genome sequencing of Lautropia sp. KCOM 2505 (= ChDC F240).</title>
        <authorList>
            <person name="Kook J.-K."/>
            <person name="Park S.-N."/>
            <person name="Lim Y.K."/>
        </authorList>
    </citation>
    <scope>NUCLEOTIDE SEQUENCE [LARGE SCALE GENOMIC DNA]</scope>
    <source>
        <strain evidence="5 6">KCOM 2505</strain>
    </source>
</reference>
<dbReference type="EMBL" id="RRUE01000001">
    <property type="protein sequence ID" value="RRN45285.1"/>
    <property type="molecule type" value="Genomic_DNA"/>
</dbReference>
<feature type="compositionally biased region" description="Low complexity" evidence="3">
    <location>
        <begin position="197"/>
        <end position="207"/>
    </location>
</feature>
<dbReference type="PANTHER" id="PTHR32347:SF29">
    <property type="entry name" value="UPF0194 MEMBRANE PROTEIN YBHG"/>
    <property type="match status" value="1"/>
</dbReference>
<sequence length="495" mass="51702">MKLPARKTIVTSLIVAGVLGTLAWLALREPTQLASVAQVRYGPMEEQFSEEGKTRLKARYSVTAPVAGTLQRIGLQPGDAVKAGQTVAWIDPASPGLLDARSRTQLRAELAAAEQKYQSARHHVNATRAALDQASSALKRARKLRDGNAISQEALENAQMQAASTRANWSAARADAQTAQQQVAAARAALLEGDAEAPAGGEAGSADKAAVKAGASGRTEPASSPVRKPIAVLAPVDGVVLKRPLDSAVPVTLGQQLLEMGDTAQLEVEAEVLSSDAVKVRPGMTARLLRWGGPGELQAHVTRVEPGGFTKVSALGVDEQRTRVILDIDSPRQQWMALGDAYRVELEFVLRHEDRVLQVPASALFIDTRKVAEETASDSGSPATAAGQATGNGQPSGTDGAAGAAPKAQIRAGAQEGAQAGVQEGAQGSTAAAAQAGSPRYAVYRVENGRARLSPVKTGMRSATHVQVLDGLKEGDMVIVQPDDRVAEGVRIEGH</sequence>
<dbReference type="Gene3D" id="2.40.50.100">
    <property type="match status" value="1"/>
</dbReference>
<organism evidence="5 6">
    <name type="scientific">Lautropia dentalis</name>
    <dbReference type="NCBI Taxonomy" id="2490857"/>
    <lineage>
        <taxon>Bacteria</taxon>
        <taxon>Pseudomonadati</taxon>
        <taxon>Pseudomonadota</taxon>
        <taxon>Betaproteobacteria</taxon>
        <taxon>Burkholderiales</taxon>
        <taxon>Burkholderiaceae</taxon>
        <taxon>Lautropia</taxon>
    </lineage>
</organism>
<dbReference type="RefSeq" id="WP_125094713.1">
    <property type="nucleotide sequence ID" value="NZ_RRUE01000001.1"/>
</dbReference>
<evidence type="ECO:0000313" key="6">
    <source>
        <dbReference type="Proteomes" id="UP000270261"/>
    </source>
</evidence>
<dbReference type="InterPro" id="IPR050465">
    <property type="entry name" value="UPF0194_transport"/>
</dbReference>